<dbReference type="Pfam" id="PF13483">
    <property type="entry name" value="Lactamase_B_3"/>
    <property type="match status" value="1"/>
</dbReference>
<evidence type="ECO:0000313" key="1">
    <source>
        <dbReference type="EMBL" id="TDR23255.1"/>
    </source>
</evidence>
<dbReference type="Proteomes" id="UP000295724">
    <property type="component" value="Unassembled WGS sequence"/>
</dbReference>
<name>A0A4R6XTG5_9GAMM</name>
<dbReference type="RefSeq" id="WP_162846709.1">
    <property type="nucleotide sequence ID" value="NZ_NIHB01000001.1"/>
</dbReference>
<gene>
    <name evidence="1" type="ORF">C8D91_0115</name>
</gene>
<organism evidence="1 2">
    <name type="scientific">Marinicella litoralis</name>
    <dbReference type="NCBI Taxonomy" id="644220"/>
    <lineage>
        <taxon>Bacteria</taxon>
        <taxon>Pseudomonadati</taxon>
        <taxon>Pseudomonadota</taxon>
        <taxon>Gammaproteobacteria</taxon>
        <taxon>Lysobacterales</taxon>
        <taxon>Marinicellaceae</taxon>
        <taxon>Marinicella</taxon>
    </lineage>
</organism>
<protein>
    <submittedName>
        <fullName evidence="1">Beta-lactamase family protein</fullName>
    </submittedName>
</protein>
<accession>A0A4R6XTG5</accession>
<evidence type="ECO:0000313" key="2">
    <source>
        <dbReference type="Proteomes" id="UP000295724"/>
    </source>
</evidence>
<dbReference type="AlphaFoldDB" id="A0A4R6XTG5"/>
<dbReference type="Gene3D" id="3.60.15.10">
    <property type="entry name" value="Ribonuclease Z/Hydroxyacylglutathione hydrolase-like"/>
    <property type="match status" value="1"/>
</dbReference>
<dbReference type="InterPro" id="IPR036866">
    <property type="entry name" value="RibonucZ/Hydroxyglut_hydro"/>
</dbReference>
<dbReference type="EMBL" id="SNZB01000001">
    <property type="protein sequence ID" value="TDR23255.1"/>
    <property type="molecule type" value="Genomic_DNA"/>
</dbReference>
<sequence>MKNLLSIILILLSGVVDSHEVVKPAIAVRSVGALTGEVTYLGNTGLMVSHGDQQVLFDPFFHRHFNHYQLVPADIKSAIFAKKPPYDSIEMIFISHAHGDHFDAKDVLEYLKLNPVTQLVAPSQAVDQLKVLSGYQAIKKQVVGLELNYGDQPIEMTFVGIDVGAVRIPHAGWPGRADVSNLVYRVTLNKQVTVMHMGDADPDDLHFKPWANYWAQKVTHNAFPPYWFLTHSVGQQILAERINSLHHTGIHVPVVVPDQLQYSGEDYFSVPGKTIKLKQIKNTLTK</sequence>
<dbReference type="SUPFAM" id="SSF56281">
    <property type="entry name" value="Metallo-hydrolase/oxidoreductase"/>
    <property type="match status" value="1"/>
</dbReference>
<comment type="caution">
    <text evidence="1">The sequence shown here is derived from an EMBL/GenBank/DDBJ whole genome shotgun (WGS) entry which is preliminary data.</text>
</comment>
<proteinExistence type="predicted"/>
<keyword evidence="2" id="KW-1185">Reference proteome</keyword>
<reference evidence="1 2" key="1">
    <citation type="submission" date="2019-03" db="EMBL/GenBank/DDBJ databases">
        <title>Genomic Encyclopedia of Type Strains, Phase IV (KMG-IV): sequencing the most valuable type-strain genomes for metagenomic binning, comparative biology and taxonomic classification.</title>
        <authorList>
            <person name="Goeker M."/>
        </authorList>
    </citation>
    <scope>NUCLEOTIDE SEQUENCE [LARGE SCALE GENOMIC DNA]</scope>
    <source>
        <strain evidence="1 2">DSM 25488</strain>
    </source>
</reference>